<dbReference type="EMBL" id="FJUY01000002">
    <property type="protein sequence ID" value="CZT16115.1"/>
    <property type="molecule type" value="Genomic_DNA"/>
</dbReference>
<dbReference type="GeneID" id="35597181"/>
<name>A0A2D3URG8_9PEZI</name>
<gene>
    <name evidence="1" type="ORF">RCC_01956</name>
</gene>
<accession>A0A2D3URG8</accession>
<evidence type="ECO:0000313" key="2">
    <source>
        <dbReference type="Proteomes" id="UP000225277"/>
    </source>
</evidence>
<keyword evidence="2" id="KW-1185">Reference proteome</keyword>
<reference evidence="1 2" key="1">
    <citation type="submission" date="2016-03" db="EMBL/GenBank/DDBJ databases">
        <authorList>
            <person name="Ploux O."/>
        </authorList>
    </citation>
    <scope>NUCLEOTIDE SEQUENCE [LARGE SCALE GENOMIC DNA]</scope>
    <source>
        <strain evidence="1 2">URUG2</strain>
    </source>
</reference>
<dbReference type="Proteomes" id="UP000225277">
    <property type="component" value="Unassembled WGS sequence"/>
</dbReference>
<dbReference type="AlphaFoldDB" id="A0A2D3URG8"/>
<sequence>MAAAITVRASSTQNGVSGRHVAAAATISIVEQLKPPRSTSFMQHAFKQQPQPPSMNQPCKASLLLSSSRSHYQVPALGSQHA</sequence>
<organism evidence="1 2">
    <name type="scientific">Ramularia collo-cygni</name>
    <dbReference type="NCBI Taxonomy" id="112498"/>
    <lineage>
        <taxon>Eukaryota</taxon>
        <taxon>Fungi</taxon>
        <taxon>Dikarya</taxon>
        <taxon>Ascomycota</taxon>
        <taxon>Pezizomycotina</taxon>
        <taxon>Dothideomycetes</taxon>
        <taxon>Dothideomycetidae</taxon>
        <taxon>Mycosphaerellales</taxon>
        <taxon>Mycosphaerellaceae</taxon>
        <taxon>Ramularia</taxon>
    </lineage>
</organism>
<evidence type="ECO:0000313" key="1">
    <source>
        <dbReference type="EMBL" id="CZT16115.1"/>
    </source>
</evidence>
<proteinExistence type="predicted"/>
<protein>
    <submittedName>
        <fullName evidence="1">Uncharacterized protein</fullName>
    </submittedName>
</protein>
<dbReference type="RefSeq" id="XP_023623008.1">
    <property type="nucleotide sequence ID" value="XM_023767240.1"/>
</dbReference>